<dbReference type="EMBL" id="CH902619">
    <property type="protein sequence ID" value="KPU75781.1"/>
    <property type="molecule type" value="Genomic_DNA"/>
</dbReference>
<dbReference type="GeneID" id="6495446"/>
<keyword evidence="3" id="KW-1185">Reference proteome</keyword>
<accession>A0A0P8XMA3</accession>
<gene>
    <name evidence="2" type="primary">Dana\GF12597</name>
    <name evidence="2" type="synonym">dana_GLEANR_12613</name>
    <name evidence="2" type="ORF">GF12597</name>
</gene>
<feature type="compositionally biased region" description="Basic and acidic residues" evidence="1">
    <location>
        <begin position="290"/>
        <end position="305"/>
    </location>
</feature>
<feature type="region of interest" description="Disordered" evidence="1">
    <location>
        <begin position="282"/>
        <end position="322"/>
    </location>
</feature>
<dbReference type="KEGG" id="dan:6495446"/>
<reference evidence="2 3" key="1">
    <citation type="journal article" date="2007" name="Nature">
        <title>Evolution of genes and genomes on the Drosophila phylogeny.</title>
        <authorList>
            <consortium name="Drosophila 12 Genomes Consortium"/>
            <person name="Clark A.G."/>
            <person name="Eisen M.B."/>
            <person name="Smith D.R."/>
            <person name="Bergman C.M."/>
            <person name="Oliver B."/>
            <person name="Markow T.A."/>
            <person name="Kaufman T.C."/>
            <person name="Kellis M."/>
            <person name="Gelbart W."/>
            <person name="Iyer V.N."/>
            <person name="Pollard D.A."/>
            <person name="Sackton T.B."/>
            <person name="Larracuente A.M."/>
            <person name="Singh N.D."/>
            <person name="Abad J.P."/>
            <person name="Abt D.N."/>
            <person name="Adryan B."/>
            <person name="Aguade M."/>
            <person name="Akashi H."/>
            <person name="Anderson W.W."/>
            <person name="Aquadro C.F."/>
            <person name="Ardell D.H."/>
            <person name="Arguello R."/>
            <person name="Artieri C.G."/>
            <person name="Barbash D.A."/>
            <person name="Barker D."/>
            <person name="Barsanti P."/>
            <person name="Batterham P."/>
            <person name="Batzoglou S."/>
            <person name="Begun D."/>
            <person name="Bhutkar A."/>
            <person name="Blanco E."/>
            <person name="Bosak S.A."/>
            <person name="Bradley R.K."/>
            <person name="Brand A.D."/>
            <person name="Brent M.R."/>
            <person name="Brooks A.N."/>
            <person name="Brown R.H."/>
            <person name="Butlin R.K."/>
            <person name="Caggese C."/>
            <person name="Calvi B.R."/>
            <person name="Bernardo de Carvalho A."/>
            <person name="Caspi A."/>
            <person name="Castrezana S."/>
            <person name="Celniker S.E."/>
            <person name="Chang J.L."/>
            <person name="Chapple C."/>
            <person name="Chatterji S."/>
            <person name="Chinwalla A."/>
            <person name="Civetta A."/>
            <person name="Clifton S.W."/>
            <person name="Comeron J.M."/>
            <person name="Costello J.C."/>
            <person name="Coyne J.A."/>
            <person name="Daub J."/>
            <person name="David R.G."/>
            <person name="Delcher A.L."/>
            <person name="Delehaunty K."/>
            <person name="Do C.B."/>
            <person name="Ebling H."/>
            <person name="Edwards K."/>
            <person name="Eickbush T."/>
            <person name="Evans J.D."/>
            <person name="Filipski A."/>
            <person name="Findeiss S."/>
            <person name="Freyhult E."/>
            <person name="Fulton L."/>
            <person name="Fulton R."/>
            <person name="Garcia A.C."/>
            <person name="Gardiner A."/>
            <person name="Garfield D.A."/>
            <person name="Garvin B.E."/>
            <person name="Gibson G."/>
            <person name="Gilbert D."/>
            <person name="Gnerre S."/>
            <person name="Godfrey J."/>
            <person name="Good R."/>
            <person name="Gotea V."/>
            <person name="Gravely B."/>
            <person name="Greenberg A.J."/>
            <person name="Griffiths-Jones S."/>
            <person name="Gross S."/>
            <person name="Guigo R."/>
            <person name="Gustafson E.A."/>
            <person name="Haerty W."/>
            <person name="Hahn M.W."/>
            <person name="Halligan D.L."/>
            <person name="Halpern A.L."/>
            <person name="Halter G.M."/>
            <person name="Han M.V."/>
            <person name="Heger A."/>
            <person name="Hillier L."/>
            <person name="Hinrichs A.S."/>
            <person name="Holmes I."/>
            <person name="Hoskins R.A."/>
            <person name="Hubisz M.J."/>
            <person name="Hultmark D."/>
            <person name="Huntley M.A."/>
            <person name="Jaffe D.B."/>
            <person name="Jagadeeshan S."/>
            <person name="Jeck W.R."/>
            <person name="Johnson J."/>
            <person name="Jones C.D."/>
            <person name="Jordan W.C."/>
            <person name="Karpen G.H."/>
            <person name="Kataoka E."/>
            <person name="Keightley P.D."/>
            <person name="Kheradpour P."/>
            <person name="Kirkness E.F."/>
            <person name="Koerich L.B."/>
            <person name="Kristiansen K."/>
            <person name="Kudrna D."/>
            <person name="Kulathinal R.J."/>
            <person name="Kumar S."/>
            <person name="Kwok R."/>
            <person name="Lander E."/>
            <person name="Langley C.H."/>
            <person name="Lapoint R."/>
            <person name="Lazzaro B.P."/>
            <person name="Lee S.J."/>
            <person name="Levesque L."/>
            <person name="Li R."/>
            <person name="Lin C.F."/>
            <person name="Lin M.F."/>
            <person name="Lindblad-Toh K."/>
            <person name="Llopart A."/>
            <person name="Long M."/>
            <person name="Low L."/>
            <person name="Lozovsky E."/>
            <person name="Lu J."/>
            <person name="Luo M."/>
            <person name="Machado C.A."/>
            <person name="Makalowski W."/>
            <person name="Marzo M."/>
            <person name="Matsuda M."/>
            <person name="Matzkin L."/>
            <person name="McAllister B."/>
            <person name="McBride C.S."/>
            <person name="McKernan B."/>
            <person name="McKernan K."/>
            <person name="Mendez-Lago M."/>
            <person name="Minx P."/>
            <person name="Mollenhauer M.U."/>
            <person name="Montooth K."/>
            <person name="Mount S.M."/>
            <person name="Mu X."/>
            <person name="Myers E."/>
            <person name="Negre B."/>
            <person name="Newfeld S."/>
            <person name="Nielsen R."/>
            <person name="Noor M.A."/>
            <person name="O'Grady P."/>
            <person name="Pachter L."/>
            <person name="Papaceit M."/>
            <person name="Parisi M.J."/>
            <person name="Parisi M."/>
            <person name="Parts L."/>
            <person name="Pedersen J.S."/>
            <person name="Pesole G."/>
            <person name="Phillippy A.M."/>
            <person name="Ponting C.P."/>
            <person name="Pop M."/>
            <person name="Porcelli D."/>
            <person name="Powell J.R."/>
            <person name="Prohaska S."/>
            <person name="Pruitt K."/>
            <person name="Puig M."/>
            <person name="Quesneville H."/>
            <person name="Ram K.R."/>
            <person name="Rand D."/>
            <person name="Rasmussen M.D."/>
            <person name="Reed L.K."/>
            <person name="Reenan R."/>
            <person name="Reily A."/>
            <person name="Remington K.A."/>
            <person name="Rieger T.T."/>
            <person name="Ritchie M.G."/>
            <person name="Robin C."/>
            <person name="Rogers Y.H."/>
            <person name="Rohde C."/>
            <person name="Rozas J."/>
            <person name="Rubenfield M.J."/>
            <person name="Ruiz A."/>
            <person name="Russo S."/>
            <person name="Salzberg S.L."/>
            <person name="Sanchez-Gracia A."/>
            <person name="Saranga D.J."/>
            <person name="Sato H."/>
            <person name="Schaeffer S.W."/>
            <person name="Schatz M.C."/>
            <person name="Schlenke T."/>
            <person name="Schwartz R."/>
            <person name="Segarra C."/>
            <person name="Singh R.S."/>
            <person name="Sirot L."/>
            <person name="Sirota M."/>
            <person name="Sisneros N.B."/>
            <person name="Smith C.D."/>
            <person name="Smith T.F."/>
            <person name="Spieth J."/>
            <person name="Stage D.E."/>
            <person name="Stark A."/>
            <person name="Stephan W."/>
            <person name="Strausberg R.L."/>
            <person name="Strempel S."/>
            <person name="Sturgill D."/>
            <person name="Sutton G."/>
            <person name="Sutton G.G."/>
            <person name="Tao W."/>
            <person name="Teichmann S."/>
            <person name="Tobari Y.N."/>
            <person name="Tomimura Y."/>
            <person name="Tsolas J.M."/>
            <person name="Valente V.L."/>
            <person name="Venter E."/>
            <person name="Venter J.C."/>
            <person name="Vicario S."/>
            <person name="Vieira F.G."/>
            <person name="Vilella A.J."/>
            <person name="Villasante A."/>
            <person name="Walenz B."/>
            <person name="Wang J."/>
            <person name="Wasserman M."/>
            <person name="Watts T."/>
            <person name="Wilson D."/>
            <person name="Wilson R.K."/>
            <person name="Wing R.A."/>
            <person name="Wolfner M.F."/>
            <person name="Wong A."/>
            <person name="Wong G.K."/>
            <person name="Wu C.I."/>
            <person name="Wu G."/>
            <person name="Yamamoto D."/>
            <person name="Yang H.P."/>
            <person name="Yang S.P."/>
            <person name="Yorke J.A."/>
            <person name="Yoshida K."/>
            <person name="Zdobnov E."/>
            <person name="Zhang P."/>
            <person name="Zhang Y."/>
            <person name="Zimin A.V."/>
            <person name="Baldwin J."/>
            <person name="Abdouelleil A."/>
            <person name="Abdulkadir J."/>
            <person name="Abebe A."/>
            <person name="Abera B."/>
            <person name="Abreu J."/>
            <person name="Acer S.C."/>
            <person name="Aftuck L."/>
            <person name="Alexander A."/>
            <person name="An P."/>
            <person name="Anderson E."/>
            <person name="Anderson S."/>
            <person name="Arachi H."/>
            <person name="Azer M."/>
            <person name="Bachantsang P."/>
            <person name="Barry A."/>
            <person name="Bayul T."/>
            <person name="Berlin A."/>
            <person name="Bessette D."/>
            <person name="Bloom T."/>
            <person name="Blye J."/>
            <person name="Boguslavskiy L."/>
            <person name="Bonnet C."/>
            <person name="Boukhgalter B."/>
            <person name="Bourzgui I."/>
            <person name="Brown A."/>
            <person name="Cahill P."/>
            <person name="Channer S."/>
            <person name="Cheshatsang Y."/>
            <person name="Chuda L."/>
            <person name="Citroen M."/>
            <person name="Collymore A."/>
            <person name="Cooke P."/>
            <person name="Costello M."/>
            <person name="D'Aco K."/>
            <person name="Daza R."/>
            <person name="De Haan G."/>
            <person name="DeGray S."/>
            <person name="DeMaso C."/>
            <person name="Dhargay N."/>
            <person name="Dooley K."/>
            <person name="Dooley E."/>
            <person name="Doricent M."/>
            <person name="Dorje P."/>
            <person name="Dorjee K."/>
            <person name="Dupes A."/>
            <person name="Elong R."/>
            <person name="Falk J."/>
            <person name="Farina A."/>
            <person name="Faro S."/>
            <person name="Ferguson D."/>
            <person name="Fisher S."/>
            <person name="Foley C.D."/>
            <person name="Franke A."/>
            <person name="Friedrich D."/>
            <person name="Gadbois L."/>
            <person name="Gearin G."/>
            <person name="Gearin C.R."/>
            <person name="Giannoukos G."/>
            <person name="Goode T."/>
            <person name="Graham J."/>
            <person name="Grandbois E."/>
            <person name="Grewal S."/>
            <person name="Gyaltsen K."/>
            <person name="Hafez N."/>
            <person name="Hagos B."/>
            <person name="Hall J."/>
            <person name="Henson C."/>
            <person name="Hollinger A."/>
            <person name="Honan T."/>
            <person name="Huard M.D."/>
            <person name="Hughes L."/>
            <person name="Hurhula B."/>
            <person name="Husby M.E."/>
            <person name="Kamat A."/>
            <person name="Kanga B."/>
            <person name="Kashin S."/>
            <person name="Khazanovich D."/>
            <person name="Kisner P."/>
            <person name="Lance K."/>
            <person name="Lara M."/>
            <person name="Lee W."/>
            <person name="Lennon N."/>
            <person name="Letendre F."/>
            <person name="LeVine R."/>
            <person name="Lipovsky A."/>
            <person name="Liu X."/>
            <person name="Liu J."/>
            <person name="Liu S."/>
            <person name="Lokyitsang T."/>
            <person name="Lokyitsang Y."/>
            <person name="Lubonja R."/>
            <person name="Lui A."/>
            <person name="MacDonald P."/>
            <person name="Magnisalis V."/>
            <person name="Maru K."/>
            <person name="Matthews C."/>
            <person name="McCusker W."/>
            <person name="McDonough S."/>
            <person name="Mehta T."/>
            <person name="Meldrim J."/>
            <person name="Meneus L."/>
            <person name="Mihai O."/>
            <person name="Mihalev A."/>
            <person name="Mihova T."/>
            <person name="Mittelman R."/>
            <person name="Mlenga V."/>
            <person name="Montmayeur A."/>
            <person name="Mulrain L."/>
            <person name="Navidi A."/>
            <person name="Naylor J."/>
            <person name="Negash T."/>
            <person name="Nguyen T."/>
            <person name="Nguyen N."/>
            <person name="Nicol R."/>
            <person name="Norbu C."/>
            <person name="Norbu N."/>
            <person name="Novod N."/>
            <person name="O'Neill B."/>
            <person name="Osman S."/>
            <person name="Markiewicz E."/>
            <person name="Oyono O.L."/>
            <person name="Patti C."/>
            <person name="Phunkhang P."/>
            <person name="Pierre F."/>
            <person name="Priest M."/>
            <person name="Raghuraman S."/>
            <person name="Rege F."/>
            <person name="Reyes R."/>
            <person name="Rise C."/>
            <person name="Rogov P."/>
            <person name="Ross K."/>
            <person name="Ryan E."/>
            <person name="Settipalli S."/>
            <person name="Shea T."/>
            <person name="Sherpa N."/>
            <person name="Shi L."/>
            <person name="Shih D."/>
            <person name="Sparrow T."/>
            <person name="Spaulding J."/>
            <person name="Stalker J."/>
            <person name="Stange-Thomann N."/>
            <person name="Stavropoulos S."/>
            <person name="Stone C."/>
            <person name="Strader C."/>
            <person name="Tesfaye S."/>
            <person name="Thomson T."/>
            <person name="Thoulutsang Y."/>
            <person name="Thoulutsang D."/>
            <person name="Topham K."/>
            <person name="Topping I."/>
            <person name="Tsamla T."/>
            <person name="Vassiliev H."/>
            <person name="Vo A."/>
            <person name="Wangchuk T."/>
            <person name="Wangdi T."/>
            <person name="Weiand M."/>
            <person name="Wilkinson J."/>
            <person name="Wilson A."/>
            <person name="Yadav S."/>
            <person name="Young G."/>
            <person name="Yu Q."/>
            <person name="Zembek L."/>
            <person name="Zhong D."/>
            <person name="Zimmer A."/>
            <person name="Zwirko Z."/>
            <person name="Jaffe D.B."/>
            <person name="Alvarez P."/>
            <person name="Brockman W."/>
            <person name="Butler J."/>
            <person name="Chin C."/>
            <person name="Gnerre S."/>
            <person name="Grabherr M."/>
            <person name="Kleber M."/>
            <person name="Mauceli E."/>
            <person name="MacCallum I."/>
        </authorList>
    </citation>
    <scope>NUCLEOTIDE SEQUENCE [LARGE SCALE GENOMIC DNA]</scope>
    <source>
        <strain evidence="3">Tucson 14024-0371.13</strain>
    </source>
</reference>
<evidence type="ECO:0000313" key="2">
    <source>
        <dbReference type="EMBL" id="KPU75781.1"/>
    </source>
</evidence>
<protein>
    <submittedName>
        <fullName evidence="2">Uncharacterized protein</fullName>
    </submittedName>
</protein>
<sequence length="497" mass="56604">MSRLSAFSRMPRFLSGSLRIRPADSIRWRSDDCDKFLRPKSSRNANRRRRKFNVDNFEGQAYDLYVHTERKSKAATTSDLKIRSSELPDEKDEDMTATWNFKPNELDVDAQTNLTNSKDGIKISALSDYQYAENPSPKREDSISYPLRSLRDRLALQVNSKEPDPQFIDYVHENLNEMIKEIREISGLLRTLENTENPAIACQNIGSAYVGPENASWGYLHSKQRQSHKTLLGSVESEISSLKDVLKEHKAEDEKLVEVFQAHEVISLLKKLPVFREMEASRQQQTAQVETKEDAPQDADSHESTSEVSEITDDDDDPFQEDFGAPLISAYELDPQSYLLDYDSVADGNRLACTAEAEPLQWMSSDENKNIPHANPSHQKSKKAGDQNPQNPSANPKEDIHTYRPFKTIVVPANKPNRSMSLKACNKKATMKGSQTMEDEVHPFQDKRYNVWAELPEAESRHLMRLALRQALNNLEEGKNQYVATILMAKPSDITNQ</sequence>
<evidence type="ECO:0000313" key="3">
    <source>
        <dbReference type="Proteomes" id="UP000007801"/>
    </source>
</evidence>
<proteinExistence type="predicted"/>
<feature type="compositionally biased region" description="Acidic residues" evidence="1">
    <location>
        <begin position="310"/>
        <end position="320"/>
    </location>
</feature>
<feature type="region of interest" description="Disordered" evidence="1">
    <location>
        <begin position="362"/>
        <end position="404"/>
    </location>
</feature>
<dbReference type="InParanoid" id="A0A0P8XMA3"/>
<organism evidence="2 3">
    <name type="scientific">Drosophila ananassae</name>
    <name type="common">Fruit fly</name>
    <dbReference type="NCBI Taxonomy" id="7217"/>
    <lineage>
        <taxon>Eukaryota</taxon>
        <taxon>Metazoa</taxon>
        <taxon>Ecdysozoa</taxon>
        <taxon>Arthropoda</taxon>
        <taxon>Hexapoda</taxon>
        <taxon>Insecta</taxon>
        <taxon>Pterygota</taxon>
        <taxon>Neoptera</taxon>
        <taxon>Endopterygota</taxon>
        <taxon>Diptera</taxon>
        <taxon>Brachycera</taxon>
        <taxon>Muscomorpha</taxon>
        <taxon>Ephydroidea</taxon>
        <taxon>Drosophilidae</taxon>
        <taxon>Drosophila</taxon>
        <taxon>Sophophora</taxon>
    </lineage>
</organism>
<name>A0A0P8XMA3_DROAN</name>
<dbReference type="AlphaFoldDB" id="A0A0P8XMA3"/>
<dbReference type="STRING" id="7217.A0A0P8XMA3"/>
<dbReference type="OrthoDB" id="7868713at2759"/>
<dbReference type="Proteomes" id="UP000007801">
    <property type="component" value="Unassembled WGS sequence"/>
</dbReference>
<evidence type="ECO:0000256" key="1">
    <source>
        <dbReference type="SAM" id="MobiDB-lite"/>
    </source>
</evidence>